<keyword evidence="1" id="KW-1133">Transmembrane helix</keyword>
<accession>A0ABT7A6A1</accession>
<keyword evidence="1" id="KW-0472">Membrane</keyword>
<dbReference type="RefSeq" id="WP_274047096.1">
    <property type="nucleotide sequence ID" value="NZ_JANCPR020000047.1"/>
</dbReference>
<reference evidence="2 3" key="1">
    <citation type="submission" date="2023-05" db="EMBL/GenBank/DDBJ databases">
        <title>Streptantibioticus silvisoli sp. nov., acidotolerant actinomycetes 1 from pine litter.</title>
        <authorList>
            <person name="Swiecimska M."/>
            <person name="Golinska P."/>
            <person name="Sangal V."/>
            <person name="Wachnowicz B."/>
            <person name="Goodfellow M."/>
        </authorList>
    </citation>
    <scope>NUCLEOTIDE SEQUENCE [LARGE SCALE GENOMIC DNA]</scope>
    <source>
        <strain evidence="2 3">DSM 42109</strain>
    </source>
</reference>
<keyword evidence="3" id="KW-1185">Reference proteome</keyword>
<evidence type="ECO:0000256" key="1">
    <source>
        <dbReference type="SAM" id="Phobius"/>
    </source>
</evidence>
<feature type="transmembrane region" description="Helical" evidence="1">
    <location>
        <begin position="32"/>
        <end position="52"/>
    </location>
</feature>
<protein>
    <submittedName>
        <fullName evidence="2">Uncharacterized protein</fullName>
    </submittedName>
</protein>
<keyword evidence="1" id="KW-0812">Transmembrane</keyword>
<sequence length="55" mass="5707">MHISTGGLALVLVVLLTAAVLAYLTYQHPALGEPLLVAMAAVTVVASVMFLVNRS</sequence>
<name>A0ABT7A6A1_9ACTN</name>
<dbReference type="Proteomes" id="UP001214441">
    <property type="component" value="Unassembled WGS sequence"/>
</dbReference>
<gene>
    <name evidence="2" type="ORF">NMN56_033980</name>
</gene>
<dbReference type="EMBL" id="JANCPR020000047">
    <property type="protein sequence ID" value="MDJ1136867.1"/>
    <property type="molecule type" value="Genomic_DNA"/>
</dbReference>
<proteinExistence type="predicted"/>
<evidence type="ECO:0000313" key="3">
    <source>
        <dbReference type="Proteomes" id="UP001214441"/>
    </source>
</evidence>
<organism evidence="2 3">
    <name type="scientific">Streptomyces iconiensis</name>
    <dbReference type="NCBI Taxonomy" id="1384038"/>
    <lineage>
        <taxon>Bacteria</taxon>
        <taxon>Bacillati</taxon>
        <taxon>Actinomycetota</taxon>
        <taxon>Actinomycetes</taxon>
        <taxon>Kitasatosporales</taxon>
        <taxon>Streptomycetaceae</taxon>
        <taxon>Streptomyces</taxon>
    </lineage>
</organism>
<comment type="caution">
    <text evidence="2">The sequence shown here is derived from an EMBL/GenBank/DDBJ whole genome shotgun (WGS) entry which is preliminary data.</text>
</comment>
<evidence type="ECO:0000313" key="2">
    <source>
        <dbReference type="EMBL" id="MDJ1136867.1"/>
    </source>
</evidence>